<dbReference type="InterPro" id="IPR011527">
    <property type="entry name" value="ABC1_TM_dom"/>
</dbReference>
<keyword evidence="6" id="KW-0547">Nucleotide-binding</keyword>
<comment type="subcellular location">
    <subcellularLocation>
        <location evidence="1">Cell inner membrane</location>
        <topology evidence="1">Multi-pass membrane protein</topology>
    </subcellularLocation>
</comment>
<keyword evidence="15" id="KW-1185">Reference proteome</keyword>
<dbReference type="Pfam" id="PF00005">
    <property type="entry name" value="ABC_tran"/>
    <property type="match status" value="1"/>
</dbReference>
<feature type="transmembrane region" description="Helical" evidence="11">
    <location>
        <begin position="273"/>
        <end position="293"/>
    </location>
</feature>
<keyword evidence="3" id="KW-1003">Cell membrane</keyword>
<evidence type="ECO:0000256" key="4">
    <source>
        <dbReference type="ARBA" id="ARBA00022519"/>
    </source>
</evidence>
<dbReference type="AlphaFoldDB" id="A0A8J3K2J3"/>
<dbReference type="Proteomes" id="UP000619293">
    <property type="component" value="Unassembled WGS sequence"/>
</dbReference>
<dbReference type="GO" id="GO:0005886">
    <property type="term" value="C:plasma membrane"/>
    <property type="evidence" value="ECO:0007669"/>
    <property type="project" value="UniProtKB-SubCell"/>
</dbReference>
<dbReference type="InterPro" id="IPR003593">
    <property type="entry name" value="AAA+_ATPase"/>
</dbReference>
<evidence type="ECO:0000256" key="7">
    <source>
        <dbReference type="ARBA" id="ARBA00022840"/>
    </source>
</evidence>
<evidence type="ECO:0000256" key="1">
    <source>
        <dbReference type="ARBA" id="ARBA00004429"/>
    </source>
</evidence>
<dbReference type="InterPro" id="IPR039421">
    <property type="entry name" value="Type_1_exporter"/>
</dbReference>
<feature type="transmembrane region" description="Helical" evidence="11">
    <location>
        <begin position="236"/>
        <end position="261"/>
    </location>
</feature>
<dbReference type="InterPro" id="IPR017871">
    <property type="entry name" value="ABC_transporter-like_CS"/>
</dbReference>
<keyword evidence="8 11" id="KW-1133">Transmembrane helix</keyword>
<dbReference type="PROSITE" id="PS50893">
    <property type="entry name" value="ABC_TRANSPORTER_2"/>
    <property type="match status" value="1"/>
</dbReference>
<evidence type="ECO:0000313" key="15">
    <source>
        <dbReference type="Proteomes" id="UP000619293"/>
    </source>
</evidence>
<evidence type="ECO:0000256" key="11">
    <source>
        <dbReference type="SAM" id="Phobius"/>
    </source>
</evidence>
<organism evidence="14 15">
    <name type="scientific">Catellatospora chokoriensis</name>
    <dbReference type="NCBI Taxonomy" id="310353"/>
    <lineage>
        <taxon>Bacteria</taxon>
        <taxon>Bacillati</taxon>
        <taxon>Actinomycetota</taxon>
        <taxon>Actinomycetes</taxon>
        <taxon>Micromonosporales</taxon>
        <taxon>Micromonosporaceae</taxon>
        <taxon>Catellatospora</taxon>
    </lineage>
</organism>
<dbReference type="PANTHER" id="PTHR43394">
    <property type="entry name" value="ATP-DEPENDENT PERMEASE MDL1, MITOCHONDRIAL"/>
    <property type="match status" value="1"/>
</dbReference>
<evidence type="ECO:0000256" key="10">
    <source>
        <dbReference type="ARBA" id="ARBA00023455"/>
    </source>
</evidence>
<evidence type="ECO:0000259" key="13">
    <source>
        <dbReference type="PROSITE" id="PS50929"/>
    </source>
</evidence>
<evidence type="ECO:0000256" key="2">
    <source>
        <dbReference type="ARBA" id="ARBA00022448"/>
    </source>
</evidence>
<evidence type="ECO:0000256" key="9">
    <source>
        <dbReference type="ARBA" id="ARBA00023136"/>
    </source>
</evidence>
<reference evidence="14 15" key="1">
    <citation type="submission" date="2021-01" db="EMBL/GenBank/DDBJ databases">
        <title>Whole genome shotgun sequence of Catellatospora chokoriensis NBRC 107358.</title>
        <authorList>
            <person name="Komaki H."/>
            <person name="Tamura T."/>
        </authorList>
    </citation>
    <scope>NUCLEOTIDE SEQUENCE [LARGE SCALE GENOMIC DNA]</scope>
    <source>
        <strain evidence="14 15">NBRC 107358</strain>
    </source>
</reference>
<dbReference type="SMART" id="SM00382">
    <property type="entry name" value="AAA"/>
    <property type="match status" value="1"/>
</dbReference>
<dbReference type="PROSITE" id="PS00211">
    <property type="entry name" value="ABC_TRANSPORTER_1"/>
    <property type="match status" value="1"/>
</dbReference>
<dbReference type="PROSITE" id="PS50929">
    <property type="entry name" value="ABC_TM1F"/>
    <property type="match status" value="1"/>
</dbReference>
<keyword evidence="9 11" id="KW-0472">Membrane</keyword>
<comment type="caution">
    <text evidence="14">The sequence shown here is derived from an EMBL/GenBank/DDBJ whole genome shotgun (WGS) entry which is preliminary data.</text>
</comment>
<evidence type="ECO:0000256" key="6">
    <source>
        <dbReference type="ARBA" id="ARBA00022741"/>
    </source>
</evidence>
<dbReference type="Gene3D" id="1.20.1560.10">
    <property type="entry name" value="ABC transporter type 1, transmembrane domain"/>
    <property type="match status" value="1"/>
</dbReference>
<evidence type="ECO:0000259" key="12">
    <source>
        <dbReference type="PROSITE" id="PS50893"/>
    </source>
</evidence>
<dbReference type="InterPro" id="IPR027417">
    <property type="entry name" value="P-loop_NTPase"/>
</dbReference>
<proteinExistence type="inferred from homology"/>
<keyword evidence="5 11" id="KW-0812">Transmembrane</keyword>
<dbReference type="FunFam" id="3.40.50.300:FF:000221">
    <property type="entry name" value="Multidrug ABC transporter ATP-binding protein"/>
    <property type="match status" value="1"/>
</dbReference>
<dbReference type="SUPFAM" id="SSF52540">
    <property type="entry name" value="P-loop containing nucleoside triphosphate hydrolases"/>
    <property type="match status" value="1"/>
</dbReference>
<dbReference type="GO" id="GO:0005524">
    <property type="term" value="F:ATP binding"/>
    <property type="evidence" value="ECO:0007669"/>
    <property type="project" value="UniProtKB-KW"/>
</dbReference>
<protein>
    <submittedName>
        <fullName evidence="14">ABC transporter</fullName>
    </submittedName>
</protein>
<dbReference type="Pfam" id="PF00664">
    <property type="entry name" value="ABC_membrane"/>
    <property type="match status" value="1"/>
</dbReference>
<name>A0A8J3K2J3_9ACTN</name>
<dbReference type="InterPro" id="IPR036640">
    <property type="entry name" value="ABC1_TM_sf"/>
</dbReference>
<dbReference type="PANTHER" id="PTHR43394:SF1">
    <property type="entry name" value="ATP-BINDING CASSETTE SUB-FAMILY B MEMBER 10, MITOCHONDRIAL"/>
    <property type="match status" value="1"/>
</dbReference>
<keyword evidence="4" id="KW-0997">Cell inner membrane</keyword>
<sequence>MGAAAPAALTAMIALILVGAVPPVGAAWFTKLLFDEISKGPAADPRAALGYAVAVTVLLTLVTITSRLAGYFTAAVQNAIAIAAGVQLYHRINTFLGLGPFEQPAFRDRLALAQQAADQAPYAVVMFAVQLAQNIITLGGFSWILVSVWPPAGLLLLAVAVPELLLQLRLSRRSAQAAENSAGLFRARFLFQSLLTDLRAAREVRLYRLSTFFHDRLTGAMRTAGRIELHAHRHVAIVQAVWALAAAVVTLTVTAIAVNAALHGTLSLGDLTVLLAALASLQSGLSAIAGQLGEVGTAMRLFRHYVAVLSSPADLADGLVPASPLHTGIRFDDVWFRYDADGPWVLQGVNLVIPAGQAVGIVGLNGAGKSTLVKLLCRFYDPDRGRITWDGVDLRELQAATLRERMGAVFQDFMCYDLTAQENVGIGRLPHTPAQVAHAAAQAEIHDRLRTLPHGYATLLSRTFADEDGQAGVTLSGGQWQRVALARSLMRADADLLILDEPSSGLDAAAEARVHASLARIRHGRTGLLISHRLATLRDAQQIVVLDAGRVTESGTHDALMATDGAYARLFRLQAGGYQLAVAP</sequence>
<keyword evidence="7" id="KW-0067">ATP-binding</keyword>
<dbReference type="SUPFAM" id="SSF90123">
    <property type="entry name" value="ABC transporter transmembrane region"/>
    <property type="match status" value="1"/>
</dbReference>
<comment type="similarity">
    <text evidence="10">Belongs to the ABC transporter superfamily. Siderophore-Fe(3+) uptake transporter (SIUT) (TC 3.A.1.21) family.</text>
</comment>
<dbReference type="Gene3D" id="3.40.50.300">
    <property type="entry name" value="P-loop containing nucleotide triphosphate hydrolases"/>
    <property type="match status" value="1"/>
</dbReference>
<feature type="domain" description="ABC transmembrane type-1" evidence="13">
    <location>
        <begin position="11"/>
        <end position="297"/>
    </location>
</feature>
<keyword evidence="2" id="KW-0813">Transport</keyword>
<accession>A0A8J3K2J3</accession>
<gene>
    <name evidence="14" type="ORF">Cch02nite_62930</name>
</gene>
<dbReference type="GO" id="GO:0015421">
    <property type="term" value="F:ABC-type oligopeptide transporter activity"/>
    <property type="evidence" value="ECO:0007669"/>
    <property type="project" value="TreeGrafter"/>
</dbReference>
<dbReference type="EMBL" id="BONG01000052">
    <property type="protein sequence ID" value="GIF92849.1"/>
    <property type="molecule type" value="Genomic_DNA"/>
</dbReference>
<feature type="transmembrane region" description="Helical" evidence="11">
    <location>
        <begin position="50"/>
        <end position="69"/>
    </location>
</feature>
<evidence type="ECO:0000256" key="5">
    <source>
        <dbReference type="ARBA" id="ARBA00022692"/>
    </source>
</evidence>
<evidence type="ECO:0000256" key="8">
    <source>
        <dbReference type="ARBA" id="ARBA00022989"/>
    </source>
</evidence>
<feature type="domain" description="ABC transporter" evidence="12">
    <location>
        <begin position="329"/>
        <end position="573"/>
    </location>
</feature>
<evidence type="ECO:0000313" key="14">
    <source>
        <dbReference type="EMBL" id="GIF92849.1"/>
    </source>
</evidence>
<dbReference type="GO" id="GO:0016887">
    <property type="term" value="F:ATP hydrolysis activity"/>
    <property type="evidence" value="ECO:0007669"/>
    <property type="project" value="InterPro"/>
</dbReference>
<dbReference type="InterPro" id="IPR003439">
    <property type="entry name" value="ABC_transporter-like_ATP-bd"/>
</dbReference>
<evidence type="ECO:0000256" key="3">
    <source>
        <dbReference type="ARBA" id="ARBA00022475"/>
    </source>
</evidence>